<dbReference type="PROSITE" id="PS50110">
    <property type="entry name" value="RESPONSE_REGULATORY"/>
    <property type="match status" value="1"/>
</dbReference>
<keyword evidence="3 5" id="KW-0238">DNA-binding</keyword>
<dbReference type="GO" id="GO:0000156">
    <property type="term" value="F:phosphorelay response regulator activity"/>
    <property type="evidence" value="ECO:0007669"/>
    <property type="project" value="TreeGrafter"/>
</dbReference>
<dbReference type="GO" id="GO:0005829">
    <property type="term" value="C:cytosol"/>
    <property type="evidence" value="ECO:0007669"/>
    <property type="project" value="TreeGrafter"/>
</dbReference>
<dbReference type="GO" id="GO:0006355">
    <property type="term" value="P:regulation of DNA-templated transcription"/>
    <property type="evidence" value="ECO:0007669"/>
    <property type="project" value="InterPro"/>
</dbReference>
<dbReference type="GO" id="GO:0032993">
    <property type="term" value="C:protein-DNA complex"/>
    <property type="evidence" value="ECO:0007669"/>
    <property type="project" value="TreeGrafter"/>
</dbReference>
<evidence type="ECO:0000313" key="9">
    <source>
        <dbReference type="Proteomes" id="UP000218267"/>
    </source>
</evidence>
<dbReference type="SMART" id="SM00862">
    <property type="entry name" value="Trans_reg_C"/>
    <property type="match status" value="1"/>
</dbReference>
<dbReference type="PANTHER" id="PTHR48111:SF40">
    <property type="entry name" value="PHOSPHATE REGULON TRANSCRIPTIONAL REGULATORY PROTEIN PHOB"/>
    <property type="match status" value="1"/>
</dbReference>
<dbReference type="Gene3D" id="1.10.10.10">
    <property type="entry name" value="Winged helix-like DNA-binding domain superfamily/Winged helix DNA-binding domain"/>
    <property type="match status" value="1"/>
</dbReference>
<dbReference type="InterPro" id="IPR001867">
    <property type="entry name" value="OmpR/PhoB-type_DNA-bd"/>
</dbReference>
<evidence type="ECO:0000256" key="4">
    <source>
        <dbReference type="PROSITE-ProRule" id="PRU00169"/>
    </source>
</evidence>
<evidence type="ECO:0000256" key="3">
    <source>
        <dbReference type="ARBA" id="ARBA00023125"/>
    </source>
</evidence>
<evidence type="ECO:0000313" key="8">
    <source>
        <dbReference type="EMBL" id="BAX82035.1"/>
    </source>
</evidence>
<dbReference type="SUPFAM" id="SSF52172">
    <property type="entry name" value="CheY-like"/>
    <property type="match status" value="1"/>
</dbReference>
<keyword evidence="1 4" id="KW-0597">Phosphoprotein</keyword>
<dbReference type="Gene3D" id="3.40.50.2300">
    <property type="match status" value="1"/>
</dbReference>
<dbReference type="RefSeq" id="WP_096431997.1">
    <property type="nucleotide sequence ID" value="NZ_AP018042.1"/>
</dbReference>
<feature type="DNA-binding region" description="OmpR/PhoB-type" evidence="5">
    <location>
        <begin position="130"/>
        <end position="226"/>
    </location>
</feature>
<evidence type="ECO:0000256" key="1">
    <source>
        <dbReference type="ARBA" id="ARBA00022553"/>
    </source>
</evidence>
<dbReference type="InterPro" id="IPR039420">
    <property type="entry name" value="WalR-like"/>
</dbReference>
<dbReference type="Pfam" id="PF00072">
    <property type="entry name" value="Response_reg"/>
    <property type="match status" value="1"/>
</dbReference>
<accession>A0A1Y1CNU9</accession>
<keyword evidence="2" id="KW-0902">Two-component regulatory system</keyword>
<dbReference type="SMART" id="SM00448">
    <property type="entry name" value="REC"/>
    <property type="match status" value="1"/>
</dbReference>
<dbReference type="InterPro" id="IPR036388">
    <property type="entry name" value="WH-like_DNA-bd_sf"/>
</dbReference>
<dbReference type="InterPro" id="IPR011006">
    <property type="entry name" value="CheY-like_superfamily"/>
</dbReference>
<dbReference type="PANTHER" id="PTHR48111">
    <property type="entry name" value="REGULATOR OF RPOS"/>
    <property type="match status" value="1"/>
</dbReference>
<evidence type="ECO:0000259" key="6">
    <source>
        <dbReference type="PROSITE" id="PS50110"/>
    </source>
</evidence>
<protein>
    <submittedName>
        <fullName evidence="8">DNA-binding response regulator</fullName>
    </submittedName>
</protein>
<proteinExistence type="predicted"/>
<feature type="modified residue" description="4-aspartylphosphate" evidence="4">
    <location>
        <position position="53"/>
    </location>
</feature>
<dbReference type="GO" id="GO:0000976">
    <property type="term" value="F:transcription cis-regulatory region binding"/>
    <property type="evidence" value="ECO:0007669"/>
    <property type="project" value="TreeGrafter"/>
</dbReference>
<dbReference type="InterPro" id="IPR001789">
    <property type="entry name" value="Sig_transdc_resp-reg_receiver"/>
</dbReference>
<evidence type="ECO:0000259" key="7">
    <source>
        <dbReference type="PROSITE" id="PS51755"/>
    </source>
</evidence>
<keyword evidence="9" id="KW-1185">Reference proteome</keyword>
<organism evidence="8 9">
    <name type="scientific">Labilibaculum antarcticum</name>
    <dbReference type="NCBI Taxonomy" id="1717717"/>
    <lineage>
        <taxon>Bacteria</taxon>
        <taxon>Pseudomonadati</taxon>
        <taxon>Bacteroidota</taxon>
        <taxon>Bacteroidia</taxon>
        <taxon>Marinilabiliales</taxon>
        <taxon>Marinifilaceae</taxon>
        <taxon>Labilibaculum</taxon>
    </lineage>
</organism>
<feature type="domain" description="OmpR/PhoB-type" evidence="7">
    <location>
        <begin position="130"/>
        <end position="226"/>
    </location>
</feature>
<dbReference type="Proteomes" id="UP000218267">
    <property type="component" value="Chromosome"/>
</dbReference>
<dbReference type="AlphaFoldDB" id="A0A1Y1CNU9"/>
<reference evidence="8 9" key="1">
    <citation type="journal article" date="2018" name="Mar. Genomics">
        <title>Complete genome sequence of Marinifilaceae bacterium strain SPP2, isolated from the Antarctic marine sediment.</title>
        <authorList>
            <person name="Watanabe M."/>
            <person name="Kojima H."/>
            <person name="Fukui M."/>
        </authorList>
    </citation>
    <scope>NUCLEOTIDE SEQUENCE [LARGE SCALE GENOMIC DNA]</scope>
    <source>
        <strain evidence="8 9">SPP2</strain>
    </source>
</reference>
<gene>
    <name evidence="8" type="ORF">ALGA_3743</name>
</gene>
<dbReference type="CDD" id="cd00383">
    <property type="entry name" value="trans_reg_C"/>
    <property type="match status" value="1"/>
</dbReference>
<evidence type="ECO:0000256" key="2">
    <source>
        <dbReference type="ARBA" id="ARBA00023012"/>
    </source>
</evidence>
<reference evidence="9" key="2">
    <citation type="journal article" date="2020" name="Antonie Van Leeuwenhoek">
        <title>Labilibaculum antarcticum sp. nov., a novel facultative anaerobic, psychrotorelant bacterium isolated from marine sediment of Antarctica.</title>
        <authorList>
            <person name="Watanabe M."/>
            <person name="Kojima H."/>
            <person name="Fukui M."/>
        </authorList>
    </citation>
    <scope>NUCLEOTIDE SEQUENCE [LARGE SCALE GENOMIC DNA]</scope>
    <source>
        <strain evidence="9">SPP2</strain>
    </source>
</reference>
<evidence type="ECO:0000256" key="5">
    <source>
        <dbReference type="PROSITE-ProRule" id="PRU01091"/>
    </source>
</evidence>
<dbReference type="OrthoDB" id="9790442at2"/>
<name>A0A1Y1CNU9_9BACT</name>
<feature type="domain" description="Response regulatory" evidence="6">
    <location>
        <begin position="5"/>
        <end position="120"/>
    </location>
</feature>
<dbReference type="PROSITE" id="PS51755">
    <property type="entry name" value="OMPR_PHOB"/>
    <property type="match status" value="1"/>
</dbReference>
<dbReference type="KEGG" id="mbas:ALGA_3743"/>
<dbReference type="EMBL" id="AP018042">
    <property type="protein sequence ID" value="BAX82035.1"/>
    <property type="molecule type" value="Genomic_DNA"/>
</dbReference>
<sequence>MKDLKILVVDDEEDLCEILQFNLKQEGFDVDVAYSAEQALKLELKTYDFFLLDIMMGEISGLDLAKIIRRNPDLEAKPILFITAKTTEADRLMGFNAGADDYVTKPFSVKEIIARINVICKRIFSDSKEDPIFEFEDLKMISESKKVCIDGKDIGLTKTEYEILRLLISHTGRIYSREEIMSIVWANDSFIGDRTVDVNVRRIRKKIGEYHKFIKTKSGYGYYFETRTN</sequence>
<dbReference type="Pfam" id="PF00486">
    <property type="entry name" value="Trans_reg_C"/>
    <property type="match status" value="1"/>
</dbReference>